<sequence length="112" mass="12541">MIQPGSAGSLRSEESEATSQIVNLEYCTVILPRSHYRRPSFNTDSSLPASHSLNFPPLTPCSSHFLFQQKVILHFGAEHKYVFSEALKSHLFIKANGFGIMLPDTQPNRFCS</sequence>
<accession>A0A7U4E8T5</accession>
<proteinExistence type="predicted"/>
<dbReference type="Proteomes" id="UP000000493">
    <property type="component" value="Chromosome"/>
</dbReference>
<organism evidence="1 2">
    <name type="scientific">Runella slithyformis (strain ATCC 29530 / DSM 19594 / LMG 11500 / NCIMB 11436 / LSU 4)</name>
    <dbReference type="NCBI Taxonomy" id="761193"/>
    <lineage>
        <taxon>Bacteria</taxon>
        <taxon>Pseudomonadati</taxon>
        <taxon>Bacteroidota</taxon>
        <taxon>Cytophagia</taxon>
        <taxon>Cytophagales</taxon>
        <taxon>Spirosomataceae</taxon>
        <taxon>Runella</taxon>
    </lineage>
</organism>
<evidence type="ECO:0000313" key="1">
    <source>
        <dbReference type="EMBL" id="AEI51614.1"/>
    </source>
</evidence>
<dbReference type="AlphaFoldDB" id="A0A7U4E8T5"/>
<dbReference type="KEGG" id="rsi:Runsl_5318"/>
<evidence type="ECO:0000313" key="2">
    <source>
        <dbReference type="Proteomes" id="UP000000493"/>
    </source>
</evidence>
<gene>
    <name evidence="1" type="ordered locus">Runsl_5318</name>
</gene>
<protein>
    <submittedName>
        <fullName evidence="1">Uncharacterized protein</fullName>
    </submittedName>
</protein>
<dbReference type="EMBL" id="CP002859">
    <property type="protein sequence ID" value="AEI51614.1"/>
    <property type="molecule type" value="Genomic_DNA"/>
</dbReference>
<reference evidence="2" key="1">
    <citation type="submission" date="2011-06" db="EMBL/GenBank/DDBJ databases">
        <title>The complete genome of chromosome of Runella slithyformis DSM 19594.</title>
        <authorList>
            <consortium name="US DOE Joint Genome Institute (JGI-PGF)"/>
            <person name="Lucas S."/>
            <person name="Han J."/>
            <person name="Lapidus A."/>
            <person name="Bruce D."/>
            <person name="Goodwin L."/>
            <person name="Pitluck S."/>
            <person name="Peters L."/>
            <person name="Kyrpides N."/>
            <person name="Mavromatis K."/>
            <person name="Ivanova N."/>
            <person name="Ovchinnikova G."/>
            <person name="Zhang X."/>
            <person name="Misra M."/>
            <person name="Detter J.C."/>
            <person name="Tapia R."/>
            <person name="Han C."/>
            <person name="Land M."/>
            <person name="Hauser L."/>
            <person name="Markowitz V."/>
            <person name="Cheng J.-F."/>
            <person name="Hugenholtz P."/>
            <person name="Woyke T."/>
            <person name="Wu D."/>
            <person name="Tindall B."/>
            <person name="Faehrich R."/>
            <person name="Brambilla E."/>
            <person name="Klenk H.-P."/>
            <person name="Eisen J.A."/>
        </authorList>
    </citation>
    <scope>NUCLEOTIDE SEQUENCE [LARGE SCALE GENOMIC DNA]</scope>
    <source>
        <strain evidence="2">ATCC 29530 / DSM 19594 / LMG 11500 / NCIMB 11436 / LSU 4</strain>
    </source>
</reference>
<keyword evidence="2" id="KW-1185">Reference proteome</keyword>
<name>A0A7U4E8T5_RUNSL</name>
<reference evidence="1 2" key="2">
    <citation type="journal article" date="2012" name="Stand. Genomic Sci.">
        <title>Complete genome sequence of the aquatic bacterium Runella slithyformis type strain (LSU 4(T)).</title>
        <authorList>
            <person name="Copeland A."/>
            <person name="Zhang X."/>
            <person name="Misra M."/>
            <person name="Lapidus A."/>
            <person name="Nolan M."/>
            <person name="Lucas S."/>
            <person name="Deshpande S."/>
            <person name="Cheng J.F."/>
            <person name="Tapia R."/>
            <person name="Goodwin L.A."/>
            <person name="Pitluck S."/>
            <person name="Liolios K."/>
            <person name="Pagani I."/>
            <person name="Ivanova N."/>
            <person name="Mikhailova N."/>
            <person name="Pati A."/>
            <person name="Chen A."/>
            <person name="Palaniappan K."/>
            <person name="Land M."/>
            <person name="Hauser L."/>
            <person name="Pan C."/>
            <person name="Jeffries C.D."/>
            <person name="Detter J.C."/>
            <person name="Brambilla E.M."/>
            <person name="Rohde M."/>
            <person name="Djao O.D."/>
            <person name="Goker M."/>
            <person name="Sikorski J."/>
            <person name="Tindall B.J."/>
            <person name="Woyke T."/>
            <person name="Bristow J."/>
            <person name="Eisen J.A."/>
            <person name="Markowitz V."/>
            <person name="Hugenholtz P."/>
            <person name="Kyrpides N.C."/>
            <person name="Klenk H.P."/>
            <person name="Mavromatis K."/>
        </authorList>
    </citation>
    <scope>NUCLEOTIDE SEQUENCE [LARGE SCALE GENOMIC DNA]</scope>
    <source>
        <strain evidence="2">ATCC 29530 / DSM 19594 / LMG 11500 / NCIMB 11436 / LSU 4</strain>
    </source>
</reference>